<accession>A0A6N2MIT1</accession>
<reference evidence="1" key="1">
    <citation type="submission" date="2019-03" db="EMBL/GenBank/DDBJ databases">
        <authorList>
            <person name="Mank J."/>
            <person name="Almeida P."/>
        </authorList>
    </citation>
    <scope>NUCLEOTIDE SEQUENCE</scope>
    <source>
        <strain evidence="1">78183</strain>
    </source>
</reference>
<evidence type="ECO:0000313" key="1">
    <source>
        <dbReference type="EMBL" id="VFU52420.1"/>
    </source>
</evidence>
<sequence>MHFCLRKGDALSENEFRDATRFIFHHKFNFGLSERKVEKLFLLLSKRKIKDRLLERQFTRSNVTRSVGYTTKEARSVTGDGSFVTIDNKKDERNTSATFDSAISTENFEDSTSKHRREYDRYTSPPFKTLISKEQFMVSLSEVEGLAEEARFVRSNMVGNDQDADIESRTNVLTDHHGCSITTSIRSSDYVNFATSYGLGQELQPSTEHTGMFQSNPGLAEDTRVVTHNMVGNGHDVGIESRMDDKKLMEDNGFQKPSTKYTDMFQSNSPQSFSKPILKETSSVSDHFQQPSTILVELQNSQYYRQPILQAIKDQFRPSPAARHLMESHNSELSFSALDGDRLPRSNALYSTSYGDGVGASNILYDPNVPRPGNR</sequence>
<evidence type="ECO:0008006" key="2">
    <source>
        <dbReference type="Google" id="ProtNLM"/>
    </source>
</evidence>
<organism evidence="1">
    <name type="scientific">Salix viminalis</name>
    <name type="common">Common osier</name>
    <name type="synonym">Basket willow</name>
    <dbReference type="NCBI Taxonomy" id="40686"/>
    <lineage>
        <taxon>Eukaryota</taxon>
        <taxon>Viridiplantae</taxon>
        <taxon>Streptophyta</taxon>
        <taxon>Embryophyta</taxon>
        <taxon>Tracheophyta</taxon>
        <taxon>Spermatophyta</taxon>
        <taxon>Magnoliopsida</taxon>
        <taxon>eudicotyledons</taxon>
        <taxon>Gunneridae</taxon>
        <taxon>Pentapetalae</taxon>
        <taxon>rosids</taxon>
        <taxon>fabids</taxon>
        <taxon>Malpighiales</taxon>
        <taxon>Salicaceae</taxon>
        <taxon>Saliceae</taxon>
        <taxon>Salix</taxon>
    </lineage>
</organism>
<protein>
    <recommendedName>
        <fullName evidence="2">DCD domain-containing protein</fullName>
    </recommendedName>
</protein>
<name>A0A6N2MIT1_SALVM</name>
<gene>
    <name evidence="1" type="ORF">SVIM_LOCUS359184</name>
</gene>
<dbReference type="AlphaFoldDB" id="A0A6N2MIT1"/>
<dbReference type="EMBL" id="CAADRP010001796">
    <property type="protein sequence ID" value="VFU52420.1"/>
    <property type="molecule type" value="Genomic_DNA"/>
</dbReference>
<proteinExistence type="predicted"/>